<proteinExistence type="inferred from homology"/>
<feature type="transmembrane region" description="Helical" evidence="9">
    <location>
        <begin position="12"/>
        <end position="33"/>
    </location>
</feature>
<evidence type="ECO:0000256" key="3">
    <source>
        <dbReference type="ARBA" id="ARBA00022448"/>
    </source>
</evidence>
<dbReference type="Pfam" id="PF03845">
    <property type="entry name" value="Spore_permease"/>
    <property type="match status" value="1"/>
</dbReference>
<evidence type="ECO:0000256" key="7">
    <source>
        <dbReference type="ARBA" id="ARBA00023136"/>
    </source>
</evidence>
<sequence>MIQKGISAWQFYILTFGPTIGTSILVTPAGLAHSAREDAWMASLCGMLINMIMVVLYIAISRLYPGKTIFEILESALGKKEQASFILSHDLKAGRSAPIPERSGGEEGSNEDAVSKKS</sequence>
<evidence type="ECO:0000256" key="4">
    <source>
        <dbReference type="ARBA" id="ARBA00022544"/>
    </source>
</evidence>
<keyword evidence="4" id="KW-0309">Germination</keyword>
<dbReference type="RefSeq" id="WP_249866211.1">
    <property type="nucleotide sequence ID" value="NZ_CP027059.1"/>
</dbReference>
<name>A0ABY4RJG5_9BACL</name>
<reference evidence="10" key="2">
    <citation type="journal article" date="2021" name="J Anim Sci Technol">
        <title>Complete genome sequence of Paenibacillus konkukensis sp. nov. SK3146 as a potential probiotic strain.</title>
        <authorList>
            <person name="Jung H.I."/>
            <person name="Park S."/>
            <person name="Niu K.M."/>
            <person name="Lee S.W."/>
            <person name="Kothari D."/>
            <person name="Yi K.J."/>
            <person name="Kim S.K."/>
        </authorList>
    </citation>
    <scope>NUCLEOTIDE SEQUENCE</scope>
    <source>
        <strain evidence="10">SK3146</strain>
    </source>
</reference>
<reference evidence="10" key="1">
    <citation type="submission" date="2018-02" db="EMBL/GenBank/DDBJ databases">
        <authorList>
            <person name="Kim S.-K."/>
            <person name="Jung H.-I."/>
            <person name="Lee S.-W."/>
        </authorList>
    </citation>
    <scope>NUCLEOTIDE SEQUENCE</scope>
    <source>
        <strain evidence="10">SK3146</strain>
    </source>
</reference>
<evidence type="ECO:0000256" key="1">
    <source>
        <dbReference type="ARBA" id="ARBA00004141"/>
    </source>
</evidence>
<evidence type="ECO:0000256" key="2">
    <source>
        <dbReference type="ARBA" id="ARBA00007998"/>
    </source>
</evidence>
<comment type="subcellular location">
    <subcellularLocation>
        <location evidence="1">Membrane</location>
        <topology evidence="1">Multi-pass membrane protein</topology>
    </subcellularLocation>
</comment>
<keyword evidence="7 9" id="KW-0472">Membrane</keyword>
<protein>
    <submittedName>
        <fullName evidence="10">Spore germination protein</fullName>
    </submittedName>
</protein>
<evidence type="ECO:0000256" key="9">
    <source>
        <dbReference type="SAM" id="Phobius"/>
    </source>
</evidence>
<evidence type="ECO:0000256" key="8">
    <source>
        <dbReference type="SAM" id="MobiDB-lite"/>
    </source>
</evidence>
<keyword evidence="6 9" id="KW-1133">Transmembrane helix</keyword>
<comment type="similarity">
    <text evidence="2">Belongs to the amino acid-polyamine-organocation (APC) superfamily. Spore germination protein (SGP) (TC 2.A.3.9) family.</text>
</comment>
<dbReference type="InterPro" id="IPR004761">
    <property type="entry name" value="Spore_GerAB"/>
</dbReference>
<feature type="transmembrane region" description="Helical" evidence="9">
    <location>
        <begin position="39"/>
        <end position="60"/>
    </location>
</feature>
<dbReference type="EMBL" id="CP027059">
    <property type="protein sequence ID" value="UQZ82268.1"/>
    <property type="molecule type" value="Genomic_DNA"/>
</dbReference>
<keyword evidence="3" id="KW-0813">Transport</keyword>
<accession>A0ABY4RJG5</accession>
<dbReference type="Proteomes" id="UP001057134">
    <property type="component" value="Chromosome"/>
</dbReference>
<keyword evidence="11" id="KW-1185">Reference proteome</keyword>
<evidence type="ECO:0000256" key="5">
    <source>
        <dbReference type="ARBA" id="ARBA00022692"/>
    </source>
</evidence>
<evidence type="ECO:0000313" key="11">
    <source>
        <dbReference type="Proteomes" id="UP001057134"/>
    </source>
</evidence>
<dbReference type="PANTHER" id="PTHR34975">
    <property type="entry name" value="SPORE GERMINATION PROTEIN A2"/>
    <property type="match status" value="1"/>
</dbReference>
<evidence type="ECO:0000313" key="10">
    <source>
        <dbReference type="EMBL" id="UQZ82268.1"/>
    </source>
</evidence>
<evidence type="ECO:0000256" key="6">
    <source>
        <dbReference type="ARBA" id="ARBA00022989"/>
    </source>
</evidence>
<keyword evidence="5 9" id="KW-0812">Transmembrane</keyword>
<dbReference type="PANTHER" id="PTHR34975:SF2">
    <property type="entry name" value="SPORE GERMINATION PROTEIN A2"/>
    <property type="match status" value="1"/>
</dbReference>
<gene>
    <name evidence="10" type="ORF">SK3146_01425</name>
</gene>
<organism evidence="10 11">
    <name type="scientific">Paenibacillus konkukensis</name>
    <dbReference type="NCBI Taxonomy" id="2020716"/>
    <lineage>
        <taxon>Bacteria</taxon>
        <taxon>Bacillati</taxon>
        <taxon>Bacillota</taxon>
        <taxon>Bacilli</taxon>
        <taxon>Bacillales</taxon>
        <taxon>Paenibacillaceae</taxon>
        <taxon>Paenibacillus</taxon>
    </lineage>
</organism>
<feature type="region of interest" description="Disordered" evidence="8">
    <location>
        <begin position="95"/>
        <end position="118"/>
    </location>
</feature>